<gene>
    <name evidence="2" type="ORF">EYF80_026935</name>
</gene>
<accession>A0A4Z2HBF7</accession>
<reference evidence="2 3" key="1">
    <citation type="submission" date="2019-03" db="EMBL/GenBank/DDBJ databases">
        <title>First draft genome of Liparis tanakae, snailfish: a comprehensive survey of snailfish specific genes.</title>
        <authorList>
            <person name="Kim W."/>
            <person name="Song I."/>
            <person name="Jeong J.-H."/>
            <person name="Kim D."/>
            <person name="Kim S."/>
            <person name="Ryu S."/>
            <person name="Song J.Y."/>
            <person name="Lee S.K."/>
        </authorList>
    </citation>
    <scope>NUCLEOTIDE SEQUENCE [LARGE SCALE GENOMIC DNA]</scope>
    <source>
        <tissue evidence="2">Muscle</tissue>
    </source>
</reference>
<feature type="region of interest" description="Disordered" evidence="1">
    <location>
        <begin position="42"/>
        <end position="63"/>
    </location>
</feature>
<proteinExistence type="predicted"/>
<evidence type="ECO:0000313" key="2">
    <source>
        <dbReference type="EMBL" id="TNN62860.1"/>
    </source>
</evidence>
<keyword evidence="3" id="KW-1185">Reference proteome</keyword>
<evidence type="ECO:0000256" key="1">
    <source>
        <dbReference type="SAM" id="MobiDB-lite"/>
    </source>
</evidence>
<dbReference type="EMBL" id="SRLO01000285">
    <property type="protein sequence ID" value="TNN62860.1"/>
    <property type="molecule type" value="Genomic_DNA"/>
</dbReference>
<evidence type="ECO:0000313" key="3">
    <source>
        <dbReference type="Proteomes" id="UP000314294"/>
    </source>
</evidence>
<dbReference type="Proteomes" id="UP000314294">
    <property type="component" value="Unassembled WGS sequence"/>
</dbReference>
<organism evidence="2 3">
    <name type="scientific">Liparis tanakae</name>
    <name type="common">Tanaka's snailfish</name>
    <dbReference type="NCBI Taxonomy" id="230148"/>
    <lineage>
        <taxon>Eukaryota</taxon>
        <taxon>Metazoa</taxon>
        <taxon>Chordata</taxon>
        <taxon>Craniata</taxon>
        <taxon>Vertebrata</taxon>
        <taxon>Euteleostomi</taxon>
        <taxon>Actinopterygii</taxon>
        <taxon>Neopterygii</taxon>
        <taxon>Teleostei</taxon>
        <taxon>Neoteleostei</taxon>
        <taxon>Acanthomorphata</taxon>
        <taxon>Eupercaria</taxon>
        <taxon>Perciformes</taxon>
        <taxon>Cottioidei</taxon>
        <taxon>Cottales</taxon>
        <taxon>Liparidae</taxon>
        <taxon>Liparis</taxon>
    </lineage>
</organism>
<name>A0A4Z2HBF7_9TELE</name>
<comment type="caution">
    <text evidence="2">The sequence shown here is derived from an EMBL/GenBank/DDBJ whole genome shotgun (WGS) entry which is preliminary data.</text>
</comment>
<dbReference type="AlphaFoldDB" id="A0A4Z2HBF7"/>
<sequence length="76" mass="9018">MTLFLKFKTRSLRMDCGNEKSLLILVRALWTFCRKFSSLKDHNDTWLAPGDDQKNSSRTPTSNQRRCFWFCSVRKV</sequence>
<protein>
    <submittedName>
        <fullName evidence="2">Uncharacterized protein</fullName>
    </submittedName>
</protein>